<dbReference type="PANTHER" id="PTHR37841:SF1">
    <property type="entry name" value="DUF3298 DOMAIN-CONTAINING PROTEIN"/>
    <property type="match status" value="1"/>
</dbReference>
<name>A0ABU3E618_9FLAO</name>
<dbReference type="Pfam" id="PF14903">
    <property type="entry name" value="WG_beta_rep"/>
    <property type="match status" value="2"/>
</dbReference>
<evidence type="ECO:0000313" key="1">
    <source>
        <dbReference type="EMBL" id="MDT0691429.1"/>
    </source>
</evidence>
<gene>
    <name evidence="1" type="ORF">RM549_16655</name>
</gene>
<dbReference type="EMBL" id="JAVRHM010000024">
    <property type="protein sequence ID" value="MDT0691429.1"/>
    <property type="molecule type" value="Genomic_DNA"/>
</dbReference>
<organism evidence="1 2">
    <name type="scientific">Autumnicola patrickiae</name>
    <dbReference type="NCBI Taxonomy" id="3075591"/>
    <lineage>
        <taxon>Bacteria</taxon>
        <taxon>Pseudomonadati</taxon>
        <taxon>Bacteroidota</taxon>
        <taxon>Flavobacteriia</taxon>
        <taxon>Flavobacteriales</taxon>
        <taxon>Flavobacteriaceae</taxon>
        <taxon>Autumnicola</taxon>
    </lineage>
</organism>
<dbReference type="InterPro" id="IPR032774">
    <property type="entry name" value="WG_beta_rep"/>
</dbReference>
<evidence type="ECO:0000313" key="2">
    <source>
        <dbReference type="Proteomes" id="UP001261624"/>
    </source>
</evidence>
<accession>A0ABU3E618</accession>
<dbReference type="Proteomes" id="UP001261624">
    <property type="component" value="Unassembled WGS sequence"/>
</dbReference>
<sequence length="200" mass="22682">MNKILIVILLIPFIGFAQNIENVDYISPFHNDIAAVKKGDKWGFIDKEGTLVINYRDDLVPTKTGNASYPVFSEERSLIVHKKNGISYFGYIDKSGKTVIEPQFLNATNFKENAAIALKLVKENLGSNDVLMKNVVNYHYFEVIINTNGEIGQYLTEDPIHITLSKEYLKDTPAITSKFISDNLIAIRNNNKGWRIKKIN</sequence>
<protein>
    <submittedName>
        <fullName evidence="1">WG repeat-containing protein</fullName>
    </submittedName>
</protein>
<comment type="caution">
    <text evidence="1">The sequence shown here is derived from an EMBL/GenBank/DDBJ whole genome shotgun (WGS) entry which is preliminary data.</text>
</comment>
<dbReference type="RefSeq" id="WP_311686862.1">
    <property type="nucleotide sequence ID" value="NZ_JAVRHM010000024.1"/>
</dbReference>
<keyword evidence="2" id="KW-1185">Reference proteome</keyword>
<proteinExistence type="predicted"/>
<reference evidence="1 2" key="1">
    <citation type="submission" date="2023-09" db="EMBL/GenBank/DDBJ databases">
        <authorList>
            <person name="Rey-Velasco X."/>
        </authorList>
    </citation>
    <scope>NUCLEOTIDE SEQUENCE [LARGE SCALE GENOMIC DNA]</scope>
    <source>
        <strain evidence="1 2">F188</strain>
    </source>
</reference>
<dbReference type="PANTHER" id="PTHR37841">
    <property type="entry name" value="GLR2918 PROTEIN"/>
    <property type="match status" value="1"/>
</dbReference>